<feature type="region of interest" description="Disordered" evidence="1">
    <location>
        <begin position="391"/>
        <end position="468"/>
    </location>
</feature>
<feature type="region of interest" description="Disordered" evidence="1">
    <location>
        <begin position="531"/>
        <end position="611"/>
    </location>
</feature>
<evidence type="ECO:0000256" key="1">
    <source>
        <dbReference type="SAM" id="MobiDB-lite"/>
    </source>
</evidence>
<keyword evidence="2" id="KW-1133">Transmembrane helix</keyword>
<organism evidence="3 4">
    <name type="scientific">Ophiocordyceps sinensis</name>
    <dbReference type="NCBI Taxonomy" id="72228"/>
    <lineage>
        <taxon>Eukaryota</taxon>
        <taxon>Fungi</taxon>
        <taxon>Dikarya</taxon>
        <taxon>Ascomycota</taxon>
        <taxon>Pezizomycotina</taxon>
        <taxon>Sordariomycetes</taxon>
        <taxon>Hypocreomycetidae</taxon>
        <taxon>Hypocreales</taxon>
        <taxon>Ophiocordycipitaceae</taxon>
        <taxon>Ophiocordyceps</taxon>
    </lineage>
</organism>
<protein>
    <submittedName>
        <fullName evidence="3">Uncharacterized protein</fullName>
    </submittedName>
</protein>
<accession>A0A8H4PYQ0</accession>
<evidence type="ECO:0000256" key="2">
    <source>
        <dbReference type="SAM" id="Phobius"/>
    </source>
</evidence>
<keyword evidence="4" id="KW-1185">Reference proteome</keyword>
<dbReference type="AlphaFoldDB" id="A0A8H4PYQ0"/>
<feature type="region of interest" description="Disordered" evidence="1">
    <location>
        <begin position="110"/>
        <end position="140"/>
    </location>
</feature>
<reference evidence="3 4" key="1">
    <citation type="journal article" date="2020" name="Genome Biol. Evol.">
        <title>A new high-quality draft genome assembly of the Chinese cordyceps Ophiocordyceps sinensis.</title>
        <authorList>
            <person name="Shu R."/>
            <person name="Zhang J."/>
            <person name="Meng Q."/>
            <person name="Zhang H."/>
            <person name="Zhou G."/>
            <person name="Li M."/>
            <person name="Wu P."/>
            <person name="Zhao Y."/>
            <person name="Chen C."/>
            <person name="Qin Q."/>
        </authorList>
    </citation>
    <scope>NUCLEOTIDE SEQUENCE [LARGE SCALE GENOMIC DNA]</scope>
    <source>
        <strain evidence="3 4">IOZ07</strain>
    </source>
</reference>
<evidence type="ECO:0000313" key="3">
    <source>
        <dbReference type="EMBL" id="KAF4512979.1"/>
    </source>
</evidence>
<keyword evidence="2" id="KW-0472">Membrane</keyword>
<keyword evidence="2" id="KW-0812">Transmembrane</keyword>
<feature type="compositionally biased region" description="Polar residues" evidence="1">
    <location>
        <begin position="202"/>
        <end position="217"/>
    </location>
</feature>
<dbReference type="Proteomes" id="UP000557566">
    <property type="component" value="Unassembled WGS sequence"/>
</dbReference>
<feature type="region of interest" description="Disordered" evidence="1">
    <location>
        <begin position="188"/>
        <end position="267"/>
    </location>
</feature>
<comment type="caution">
    <text evidence="3">The sequence shown here is derived from an EMBL/GenBank/DDBJ whole genome shotgun (WGS) entry which is preliminary data.</text>
</comment>
<dbReference type="OrthoDB" id="5417135at2759"/>
<feature type="transmembrane region" description="Helical" evidence="2">
    <location>
        <begin position="70"/>
        <end position="90"/>
    </location>
</feature>
<dbReference type="EMBL" id="JAAVMX010000001">
    <property type="protein sequence ID" value="KAF4512979.1"/>
    <property type="molecule type" value="Genomic_DNA"/>
</dbReference>
<dbReference type="PANTHER" id="PTHR42088">
    <property type="entry name" value="YALI0F10131P"/>
    <property type="match status" value="1"/>
</dbReference>
<feature type="compositionally biased region" description="Basic and acidic residues" evidence="1">
    <location>
        <begin position="410"/>
        <end position="425"/>
    </location>
</feature>
<feature type="region of interest" description="Disordered" evidence="1">
    <location>
        <begin position="483"/>
        <end position="504"/>
    </location>
</feature>
<feature type="compositionally biased region" description="Low complexity" evidence="1">
    <location>
        <begin position="231"/>
        <end position="246"/>
    </location>
</feature>
<gene>
    <name evidence="3" type="ORF">G6O67_000302</name>
</gene>
<evidence type="ECO:0000313" key="4">
    <source>
        <dbReference type="Proteomes" id="UP000557566"/>
    </source>
</evidence>
<dbReference type="PANTHER" id="PTHR42088:SF1">
    <property type="entry name" value="YALI0F10131P"/>
    <property type="match status" value="1"/>
</dbReference>
<feature type="compositionally biased region" description="Basic residues" evidence="1">
    <location>
        <begin position="1"/>
        <end position="11"/>
    </location>
</feature>
<sequence>MKLPMHHHRGRSTTPTAQQDHAFKMSPRVNSGRAIGLASLAAPDAAVGLAKRECSGGSCEKNVDTNVTNIAIILGIGIPVLVGAVVLFFLHRRNVRRLKMEDAKDPNTGLDFGLDESAPKTSKRKSFFGGGEKTAHKPGQLSMDMNLSSPYLLPPGIQQSHDSIHSLARTFPNEQDPYRTIKEYTHSEGGSLHSFHPKDSSLHGSSSKRNSALTSRSLGGPMHPPRTISGPRSPISPVSPDVPVDPFATPPAPEPTQGIPAAPGVQGPIRPAQPLVPEIDIVSFPDDHMNGGGFDFPDRHSPAVAFSSDTRRGLSASPDQATLARERADADIGIAHAVDDGFDFTSPHEAGLALAGTGLYTDIPMALSPGSHAVAFEPHVLDSAPGLAHSYDDYARQGDDPEITMSHSFGQHEDDARGRGLERRAPGAHGGNEQPSQGLGVPQQRSKRLSVGFRPLPPNEVTESEDPEYRANRIRSFYKEYFEDSSKEHPPPLPTQRGSPQYEEDYDENWLGDAAYFDVETNAFVMPYAQPVTRRAMTPPPTNRSHRGPGGRGPRGPHGPHGSMSGTGRRPRAGSAVTPRPGSSASNGMRGAPTKRLPPPTALKTLPTPSKLRDDSFAIMNAVDFAPPDSYQDRAAGRSQSPLGERRAYQLKKPVASPLVTAFDELAVLPSPHSLRKSSTFTNLDFAPPKKFQDSDTTSDAGSIKSNRSGISAVQLGAIRSGAGRVSRLPGDTVFTTAAMNDQLKPNWTMRP</sequence>
<proteinExistence type="predicted"/>
<name>A0A8H4PYQ0_9HYPO</name>
<feature type="region of interest" description="Disordered" evidence="1">
    <location>
        <begin position="1"/>
        <end position="22"/>
    </location>
</feature>